<evidence type="ECO:0000313" key="4">
    <source>
        <dbReference type="Proteomes" id="UP000265703"/>
    </source>
</evidence>
<proteinExistence type="predicted"/>
<dbReference type="Proteomes" id="UP000265703">
    <property type="component" value="Unassembled WGS sequence"/>
</dbReference>
<comment type="caution">
    <text evidence="3">The sequence shown here is derived from an EMBL/GenBank/DDBJ whole genome shotgun (WGS) entry which is preliminary data.</text>
</comment>
<evidence type="ECO:0000313" key="3">
    <source>
        <dbReference type="EMBL" id="RIA85354.1"/>
    </source>
</evidence>
<sequence>MATITELANAIEGYIDNRATTRDILIDQIKRATRQIRQKENNLHQDLEQILALQNNPLNQINMALPAGFIMPELYSFEQDHEKEFDNKNCELQNVLDNSAIGANITAIHGANARAITGPVAVNARGGVPVILAGIQSGTHESITSFWAKIQKYGDQLGYTPVQKKTNFMSEVRYDILNDIIMIGYYKPINGILDSLEEMKLHHEILGPLPLYSSYSLAPPTIPNITYQQQEIFLADIQKIFQEQIQVPTPQTVEPKDLDSDYPVKNFQRSRPQRSNNSIRFDRIKEGLDETRDAVNQLTNQFKKLNICKCDICEETGHNNSGGYDKVENTWCYALEKKYAPINKNLHDNSAITSFDLAQEEESKESDKWLSSLQYLNANINDLTISESFLDLAVKQFQAYHHSLGWYTDVLVTLKDKEDKTFTVIGNFVH</sequence>
<name>A0A397SRQ3_9GLOM</name>
<dbReference type="AlphaFoldDB" id="A0A397SRQ3"/>
<evidence type="ECO:0000256" key="1">
    <source>
        <dbReference type="SAM" id="Coils"/>
    </source>
</evidence>
<dbReference type="OrthoDB" id="2386022at2759"/>
<keyword evidence="1" id="KW-0175">Coiled coil</keyword>
<feature type="region of interest" description="Disordered" evidence="2">
    <location>
        <begin position="252"/>
        <end position="278"/>
    </location>
</feature>
<reference evidence="3 4" key="1">
    <citation type="submission" date="2018-06" db="EMBL/GenBank/DDBJ databases">
        <title>Comparative genomics reveals the genomic features of Rhizophagus irregularis, R. cerebriforme, R. diaphanum and Gigaspora rosea, and their symbiotic lifestyle signature.</title>
        <authorList>
            <person name="Morin E."/>
            <person name="San Clemente H."/>
            <person name="Chen E.C.H."/>
            <person name="De La Providencia I."/>
            <person name="Hainaut M."/>
            <person name="Kuo A."/>
            <person name="Kohler A."/>
            <person name="Murat C."/>
            <person name="Tang N."/>
            <person name="Roy S."/>
            <person name="Loubradou J."/>
            <person name="Henrissat B."/>
            <person name="Grigoriev I.V."/>
            <person name="Corradi N."/>
            <person name="Roux C."/>
            <person name="Martin F.M."/>
        </authorList>
    </citation>
    <scope>NUCLEOTIDE SEQUENCE [LARGE SCALE GENOMIC DNA]</scope>
    <source>
        <strain evidence="3 4">DAOM 227022</strain>
    </source>
</reference>
<protein>
    <submittedName>
        <fullName evidence="3">Uncharacterized protein</fullName>
    </submittedName>
</protein>
<gene>
    <name evidence="3" type="ORF">C1645_830911</name>
</gene>
<organism evidence="3 4">
    <name type="scientific">Glomus cerebriforme</name>
    <dbReference type="NCBI Taxonomy" id="658196"/>
    <lineage>
        <taxon>Eukaryota</taxon>
        <taxon>Fungi</taxon>
        <taxon>Fungi incertae sedis</taxon>
        <taxon>Mucoromycota</taxon>
        <taxon>Glomeromycotina</taxon>
        <taxon>Glomeromycetes</taxon>
        <taxon>Glomerales</taxon>
        <taxon>Glomeraceae</taxon>
        <taxon>Glomus</taxon>
    </lineage>
</organism>
<accession>A0A397SRQ3</accession>
<dbReference type="EMBL" id="QKYT01000431">
    <property type="protein sequence ID" value="RIA85354.1"/>
    <property type="molecule type" value="Genomic_DNA"/>
</dbReference>
<keyword evidence="4" id="KW-1185">Reference proteome</keyword>
<feature type="coiled-coil region" evidence="1">
    <location>
        <begin position="22"/>
        <end position="56"/>
    </location>
</feature>
<evidence type="ECO:0000256" key="2">
    <source>
        <dbReference type="SAM" id="MobiDB-lite"/>
    </source>
</evidence>
<feature type="compositionally biased region" description="Polar residues" evidence="2">
    <location>
        <begin position="267"/>
        <end position="278"/>
    </location>
</feature>